<proteinExistence type="predicted"/>
<dbReference type="EMBL" id="KN838538">
    <property type="protein sequence ID" value="KIK09550.1"/>
    <property type="molecule type" value="Genomic_DNA"/>
</dbReference>
<organism evidence="1 2">
    <name type="scientific">Laccaria amethystina LaAM-08-1</name>
    <dbReference type="NCBI Taxonomy" id="1095629"/>
    <lineage>
        <taxon>Eukaryota</taxon>
        <taxon>Fungi</taxon>
        <taxon>Dikarya</taxon>
        <taxon>Basidiomycota</taxon>
        <taxon>Agaricomycotina</taxon>
        <taxon>Agaricomycetes</taxon>
        <taxon>Agaricomycetidae</taxon>
        <taxon>Agaricales</taxon>
        <taxon>Agaricineae</taxon>
        <taxon>Hydnangiaceae</taxon>
        <taxon>Laccaria</taxon>
    </lineage>
</organism>
<reference evidence="1 2" key="1">
    <citation type="submission" date="2014-04" db="EMBL/GenBank/DDBJ databases">
        <authorList>
            <consortium name="DOE Joint Genome Institute"/>
            <person name="Kuo A."/>
            <person name="Kohler A."/>
            <person name="Nagy L.G."/>
            <person name="Floudas D."/>
            <person name="Copeland A."/>
            <person name="Barry K.W."/>
            <person name="Cichocki N."/>
            <person name="Veneault-Fourrey C."/>
            <person name="LaButti K."/>
            <person name="Lindquist E.A."/>
            <person name="Lipzen A."/>
            <person name="Lundell T."/>
            <person name="Morin E."/>
            <person name="Murat C."/>
            <person name="Sun H."/>
            <person name="Tunlid A."/>
            <person name="Henrissat B."/>
            <person name="Grigoriev I.V."/>
            <person name="Hibbett D.S."/>
            <person name="Martin F."/>
            <person name="Nordberg H.P."/>
            <person name="Cantor M.N."/>
            <person name="Hua S.X."/>
        </authorList>
    </citation>
    <scope>NUCLEOTIDE SEQUENCE [LARGE SCALE GENOMIC DNA]</scope>
    <source>
        <strain evidence="1 2">LaAM-08-1</strain>
    </source>
</reference>
<accession>A0A0C9XBB7</accession>
<dbReference type="HOGENOM" id="CLU_2558634_0_0_1"/>
<keyword evidence="2" id="KW-1185">Reference proteome</keyword>
<gene>
    <name evidence="1" type="ORF">K443DRAFT_389937</name>
</gene>
<protein>
    <submittedName>
        <fullName evidence="1">Uncharacterized protein</fullName>
    </submittedName>
</protein>
<sequence>MLVLQCRRGCKGFVIFSPDLLFHPSCASQPPKSPVDGNPISSTSVFVARDSTFPPRNYHSVPIVFSHSSLHKDFPYAMGLLI</sequence>
<dbReference type="AlphaFoldDB" id="A0A0C9XBB7"/>
<reference evidence="2" key="2">
    <citation type="submission" date="2015-01" db="EMBL/GenBank/DDBJ databases">
        <title>Evolutionary Origins and Diversification of the Mycorrhizal Mutualists.</title>
        <authorList>
            <consortium name="DOE Joint Genome Institute"/>
            <consortium name="Mycorrhizal Genomics Consortium"/>
            <person name="Kohler A."/>
            <person name="Kuo A."/>
            <person name="Nagy L.G."/>
            <person name="Floudas D."/>
            <person name="Copeland A."/>
            <person name="Barry K.W."/>
            <person name="Cichocki N."/>
            <person name="Veneault-Fourrey C."/>
            <person name="LaButti K."/>
            <person name="Lindquist E.A."/>
            <person name="Lipzen A."/>
            <person name="Lundell T."/>
            <person name="Morin E."/>
            <person name="Murat C."/>
            <person name="Riley R."/>
            <person name="Ohm R."/>
            <person name="Sun H."/>
            <person name="Tunlid A."/>
            <person name="Henrissat B."/>
            <person name="Grigoriev I.V."/>
            <person name="Hibbett D.S."/>
            <person name="Martin F."/>
        </authorList>
    </citation>
    <scope>NUCLEOTIDE SEQUENCE [LARGE SCALE GENOMIC DNA]</scope>
    <source>
        <strain evidence="2">LaAM-08-1</strain>
    </source>
</reference>
<dbReference type="Proteomes" id="UP000054477">
    <property type="component" value="Unassembled WGS sequence"/>
</dbReference>
<evidence type="ECO:0000313" key="2">
    <source>
        <dbReference type="Proteomes" id="UP000054477"/>
    </source>
</evidence>
<name>A0A0C9XBB7_9AGAR</name>
<evidence type="ECO:0000313" key="1">
    <source>
        <dbReference type="EMBL" id="KIK09550.1"/>
    </source>
</evidence>